<gene>
    <name evidence="2" type="ORF">OIU74_010078</name>
</gene>
<feature type="region of interest" description="Disordered" evidence="1">
    <location>
        <begin position="59"/>
        <end position="120"/>
    </location>
</feature>
<accession>A0A9Q0TCK7</accession>
<comment type="caution">
    <text evidence="2">The sequence shown here is derived from an EMBL/GenBank/DDBJ whole genome shotgun (WGS) entry which is preliminary data.</text>
</comment>
<name>A0A9Q0TCK7_9ROSI</name>
<reference evidence="2" key="2">
    <citation type="journal article" date="2023" name="Int. J. Mol. Sci.">
        <title>De Novo Assembly and Annotation of 11 Diverse Shrub Willow (Salix) Genomes Reveals Novel Gene Organization in Sex-Linked Regions.</title>
        <authorList>
            <person name="Hyden B."/>
            <person name="Feng K."/>
            <person name="Yates T.B."/>
            <person name="Jawdy S."/>
            <person name="Cereghino C."/>
            <person name="Smart L.B."/>
            <person name="Muchero W."/>
        </authorList>
    </citation>
    <scope>NUCLEOTIDE SEQUENCE</scope>
    <source>
        <tissue evidence="2">Shoot tip</tissue>
    </source>
</reference>
<keyword evidence="3" id="KW-1185">Reference proteome</keyword>
<dbReference type="Proteomes" id="UP001151752">
    <property type="component" value="Chromosome 2"/>
</dbReference>
<dbReference type="EMBL" id="JAPFFM010000015">
    <property type="protein sequence ID" value="KAJ6708900.1"/>
    <property type="molecule type" value="Genomic_DNA"/>
</dbReference>
<evidence type="ECO:0000256" key="1">
    <source>
        <dbReference type="SAM" id="MobiDB-lite"/>
    </source>
</evidence>
<organism evidence="2 3">
    <name type="scientific">Salix koriyanagi</name>
    <dbReference type="NCBI Taxonomy" id="2511006"/>
    <lineage>
        <taxon>Eukaryota</taxon>
        <taxon>Viridiplantae</taxon>
        <taxon>Streptophyta</taxon>
        <taxon>Embryophyta</taxon>
        <taxon>Tracheophyta</taxon>
        <taxon>Spermatophyta</taxon>
        <taxon>Magnoliopsida</taxon>
        <taxon>eudicotyledons</taxon>
        <taxon>Gunneridae</taxon>
        <taxon>Pentapetalae</taxon>
        <taxon>rosids</taxon>
        <taxon>fabids</taxon>
        <taxon>Malpighiales</taxon>
        <taxon>Salicaceae</taxon>
        <taxon>Saliceae</taxon>
        <taxon>Salix</taxon>
    </lineage>
</organism>
<feature type="compositionally biased region" description="Acidic residues" evidence="1">
    <location>
        <begin position="108"/>
        <end position="120"/>
    </location>
</feature>
<evidence type="ECO:0000313" key="2">
    <source>
        <dbReference type="EMBL" id="KAJ6708900.1"/>
    </source>
</evidence>
<dbReference type="AlphaFoldDB" id="A0A9Q0TCK7"/>
<feature type="compositionally biased region" description="Basic and acidic residues" evidence="1">
    <location>
        <begin position="95"/>
        <end position="106"/>
    </location>
</feature>
<protein>
    <submittedName>
        <fullName evidence="2">CHROMATIN MODIFICATION MEAF6-LIKE PROTEIN</fullName>
    </submittedName>
</protein>
<feature type="compositionally biased region" description="Basic and acidic residues" evidence="1">
    <location>
        <begin position="59"/>
        <end position="69"/>
    </location>
</feature>
<proteinExistence type="predicted"/>
<evidence type="ECO:0000313" key="3">
    <source>
        <dbReference type="Proteomes" id="UP001151752"/>
    </source>
</evidence>
<sequence>MTLLLGCALVWVLKTTVWKGYRATTWNSNHIRLEIAWEGILLSLRVRLLYGMLSLRAEEQAAGRDEGRSEYGVGRSKGGGIYANGQGKPKKGRGASRDTKRTRPSADPDFDYDDDADLML</sequence>
<reference evidence="2" key="1">
    <citation type="submission" date="2022-11" db="EMBL/GenBank/DDBJ databases">
        <authorList>
            <person name="Hyden B.L."/>
            <person name="Feng K."/>
            <person name="Yates T."/>
            <person name="Jawdy S."/>
            <person name="Smart L.B."/>
            <person name="Muchero W."/>
        </authorList>
    </citation>
    <scope>NUCLEOTIDE SEQUENCE</scope>
    <source>
        <tissue evidence="2">Shoot tip</tissue>
    </source>
</reference>